<evidence type="ECO:0000313" key="2">
    <source>
        <dbReference type="Proteomes" id="UP000553209"/>
    </source>
</evidence>
<accession>A0A7X6MJB0</accession>
<sequence>MQDQDRYRERAARLRGFLTEDTEFSATVSARRRLSVLGRAVNDAESGLSRLDPLFPEVRARYIDALHLAKPRSKRLRAFVGTAIQEACETHGPDSPLVSGLRLVQRRGPARAASRAVERKVDRAEEKVAGLHGDGPHGEYASAVCELAELYGEAGRYDAMIGAYDRLMEERARLDLDEDRMTRLEESVANTYYLHAEVARATPLVEGLHARDGRSRRPDVPFDDLVDGAFVHLLLARCYLATGRPAAAEEVLRESLERLRRHDHRLADAHFHRLRHRTTYELGSALWKRGRAREATAFLEEAHGFVAGPGFADRQAALVYHSAVVYSLL</sequence>
<dbReference type="InterPro" id="IPR011990">
    <property type="entry name" value="TPR-like_helical_dom_sf"/>
</dbReference>
<dbReference type="Proteomes" id="UP000553209">
    <property type="component" value="Unassembled WGS sequence"/>
</dbReference>
<gene>
    <name evidence="1" type="ORF">HGB44_29615</name>
</gene>
<organism evidence="1 2">
    <name type="scientific">Nocardiopsis alborubida</name>
    <dbReference type="NCBI Taxonomy" id="146802"/>
    <lineage>
        <taxon>Bacteria</taxon>
        <taxon>Bacillati</taxon>
        <taxon>Actinomycetota</taxon>
        <taxon>Actinomycetes</taxon>
        <taxon>Streptosporangiales</taxon>
        <taxon>Nocardiopsidaceae</taxon>
        <taxon>Nocardiopsis</taxon>
    </lineage>
</organism>
<dbReference type="Pfam" id="PF07721">
    <property type="entry name" value="TPR_4"/>
    <property type="match status" value="2"/>
</dbReference>
<evidence type="ECO:0000313" key="1">
    <source>
        <dbReference type="EMBL" id="NKZ01793.1"/>
    </source>
</evidence>
<dbReference type="AlphaFoldDB" id="A0A7X6MJB0"/>
<name>A0A7X6MJB0_9ACTN</name>
<dbReference type="Gene3D" id="1.25.40.10">
    <property type="entry name" value="Tetratricopeptide repeat domain"/>
    <property type="match status" value="1"/>
</dbReference>
<keyword evidence="2" id="KW-1185">Reference proteome</keyword>
<reference evidence="1 2" key="1">
    <citation type="submission" date="2020-04" db="EMBL/GenBank/DDBJ databases">
        <title>MicrobeNet Type strains.</title>
        <authorList>
            <person name="Nicholson A.C."/>
        </authorList>
    </citation>
    <scope>NUCLEOTIDE SEQUENCE [LARGE SCALE GENOMIC DNA]</scope>
    <source>
        <strain evidence="1 2">ATCC 23612</strain>
    </source>
</reference>
<proteinExistence type="predicted"/>
<dbReference type="InterPro" id="IPR011717">
    <property type="entry name" value="TPR-4"/>
</dbReference>
<dbReference type="GO" id="GO:0042802">
    <property type="term" value="F:identical protein binding"/>
    <property type="evidence" value="ECO:0007669"/>
    <property type="project" value="InterPro"/>
</dbReference>
<dbReference type="SUPFAM" id="SSF48452">
    <property type="entry name" value="TPR-like"/>
    <property type="match status" value="1"/>
</dbReference>
<dbReference type="EMBL" id="JAAXPG010000044">
    <property type="protein sequence ID" value="NKZ01793.1"/>
    <property type="molecule type" value="Genomic_DNA"/>
</dbReference>
<dbReference type="InterPro" id="IPR019734">
    <property type="entry name" value="TPR_rpt"/>
</dbReference>
<dbReference type="RefSeq" id="WP_061082434.1">
    <property type="nucleotide sequence ID" value="NZ_JAAXPG010000044.1"/>
</dbReference>
<dbReference type="SMART" id="SM00028">
    <property type="entry name" value="TPR"/>
    <property type="match status" value="3"/>
</dbReference>
<protein>
    <submittedName>
        <fullName evidence="1">Tetratricopeptide repeat protein</fullName>
    </submittedName>
</protein>
<comment type="caution">
    <text evidence="1">The sequence shown here is derived from an EMBL/GenBank/DDBJ whole genome shotgun (WGS) entry which is preliminary data.</text>
</comment>